<dbReference type="AlphaFoldDB" id="A0A1C2G206"/>
<evidence type="ECO:0000256" key="4">
    <source>
        <dbReference type="ARBA" id="ARBA00023004"/>
    </source>
</evidence>
<dbReference type="Proteomes" id="UP000253250">
    <property type="component" value="Unassembled WGS sequence"/>
</dbReference>
<dbReference type="GO" id="GO:0016491">
    <property type="term" value="F:oxidoreductase activity"/>
    <property type="evidence" value="ECO:0007669"/>
    <property type="project" value="UniProtKB-KW"/>
</dbReference>
<proteinExistence type="predicted"/>
<keyword evidence="1" id="KW-0001">2Fe-2S</keyword>
<keyword evidence="2" id="KW-0479">Metal-binding</keyword>
<evidence type="ECO:0000256" key="1">
    <source>
        <dbReference type="ARBA" id="ARBA00022714"/>
    </source>
</evidence>
<dbReference type="PANTHER" id="PTHR44379:SF8">
    <property type="entry name" value="XANTHINE DEHYDROGENASE IRON-SULFUR-BINDING SUBUNIT XDHC-RELATED"/>
    <property type="match status" value="1"/>
</dbReference>
<keyword evidence="5" id="KW-0411">Iron-sulfur</keyword>
<reference evidence="6 7" key="1">
    <citation type="submission" date="2018-02" db="EMBL/GenBank/DDBJ databases">
        <title>Insights into the biology of acidophilic members of the Acidiferrobacteraceae family derived from comparative genomic analyses.</title>
        <authorList>
            <person name="Issotta F."/>
            <person name="Thyssen C."/>
            <person name="Mena C."/>
            <person name="Moya A."/>
            <person name="Bellenberg S."/>
            <person name="Sproer C."/>
            <person name="Covarrubias P.C."/>
            <person name="Sand W."/>
            <person name="Quatrini R."/>
            <person name="Vera M."/>
        </authorList>
    </citation>
    <scope>NUCLEOTIDE SEQUENCE [LARGE SCALE GENOMIC DNA]</scope>
    <source>
        <strain evidence="7">m-1</strain>
    </source>
</reference>
<dbReference type="Gene3D" id="3.10.20.30">
    <property type="match status" value="1"/>
</dbReference>
<dbReference type="InterPro" id="IPR012675">
    <property type="entry name" value="Beta-grasp_dom_sf"/>
</dbReference>
<evidence type="ECO:0000313" key="6">
    <source>
        <dbReference type="EMBL" id="RCN58814.1"/>
    </source>
</evidence>
<dbReference type="GO" id="GO:0051537">
    <property type="term" value="F:2 iron, 2 sulfur cluster binding"/>
    <property type="evidence" value="ECO:0007669"/>
    <property type="project" value="UniProtKB-KW"/>
</dbReference>
<dbReference type="STRING" id="163359.A9R16_10985"/>
<dbReference type="InterPro" id="IPR051452">
    <property type="entry name" value="Diverse_Oxidoreductases"/>
</dbReference>
<dbReference type="Gene3D" id="1.10.150.120">
    <property type="entry name" value="[2Fe-2S]-binding domain"/>
    <property type="match status" value="1"/>
</dbReference>
<dbReference type="PANTHER" id="PTHR44379">
    <property type="entry name" value="OXIDOREDUCTASE WITH IRON-SULFUR SUBUNIT"/>
    <property type="match status" value="1"/>
</dbReference>
<sequence length="132" mass="13532">MRRLLDVLRDECGLTATKEGCGEGECGSCSVLLDGVLVNSCLVPVAEVNGREVTTLEGLPADDPLFAAFAATGGTQCGICTPGMIMAARALLNDHPCPDLAKIREALAGNLCRCTGYGGIYAAIRAASGQGE</sequence>
<evidence type="ECO:0000256" key="5">
    <source>
        <dbReference type="ARBA" id="ARBA00023014"/>
    </source>
</evidence>
<evidence type="ECO:0000313" key="7">
    <source>
        <dbReference type="Proteomes" id="UP000253250"/>
    </source>
</evidence>
<accession>A0A1C2G206</accession>
<dbReference type="Pfam" id="PF01799">
    <property type="entry name" value="Fer2_2"/>
    <property type="match status" value="1"/>
</dbReference>
<dbReference type="InterPro" id="IPR036010">
    <property type="entry name" value="2Fe-2S_ferredoxin-like_sf"/>
</dbReference>
<dbReference type="InterPro" id="IPR002888">
    <property type="entry name" value="2Fe-2S-bd"/>
</dbReference>
<organism evidence="6 7">
    <name type="scientific">Acidiferrobacter thiooxydans</name>
    <dbReference type="NCBI Taxonomy" id="163359"/>
    <lineage>
        <taxon>Bacteria</taxon>
        <taxon>Pseudomonadati</taxon>
        <taxon>Pseudomonadota</taxon>
        <taxon>Gammaproteobacteria</taxon>
        <taxon>Acidiferrobacterales</taxon>
        <taxon>Acidiferrobacteraceae</taxon>
        <taxon>Acidiferrobacter</taxon>
    </lineage>
</organism>
<dbReference type="PROSITE" id="PS51085">
    <property type="entry name" value="2FE2S_FER_2"/>
    <property type="match status" value="1"/>
</dbReference>
<protein>
    <submittedName>
        <fullName evidence="6">(2Fe-2S)-binding protein</fullName>
    </submittedName>
</protein>
<keyword evidence="3" id="KW-0560">Oxidoreductase</keyword>
<keyword evidence="4" id="KW-0408">Iron</keyword>
<gene>
    <name evidence="6" type="ORF">C4900_03380</name>
</gene>
<comment type="caution">
    <text evidence="6">The sequence shown here is derived from an EMBL/GenBank/DDBJ whole genome shotgun (WGS) entry which is preliminary data.</text>
</comment>
<dbReference type="PROSITE" id="PS00197">
    <property type="entry name" value="2FE2S_FER_1"/>
    <property type="match status" value="1"/>
</dbReference>
<dbReference type="SUPFAM" id="SSF47741">
    <property type="entry name" value="CO dehydrogenase ISP C-domain like"/>
    <property type="match status" value="1"/>
</dbReference>
<dbReference type="SUPFAM" id="SSF54292">
    <property type="entry name" value="2Fe-2S ferredoxin-like"/>
    <property type="match status" value="1"/>
</dbReference>
<dbReference type="InterPro" id="IPR006058">
    <property type="entry name" value="2Fe2S_fd_BS"/>
</dbReference>
<dbReference type="InterPro" id="IPR036884">
    <property type="entry name" value="2Fe-2S-bd_dom_sf"/>
</dbReference>
<keyword evidence="7" id="KW-1185">Reference proteome</keyword>
<dbReference type="GO" id="GO:0046872">
    <property type="term" value="F:metal ion binding"/>
    <property type="evidence" value="ECO:0007669"/>
    <property type="project" value="UniProtKB-KW"/>
</dbReference>
<evidence type="ECO:0000256" key="2">
    <source>
        <dbReference type="ARBA" id="ARBA00022723"/>
    </source>
</evidence>
<dbReference type="EMBL" id="PSYR01000001">
    <property type="protein sequence ID" value="RCN58814.1"/>
    <property type="molecule type" value="Genomic_DNA"/>
</dbReference>
<name>A0A1C2G206_9GAMM</name>
<evidence type="ECO:0000256" key="3">
    <source>
        <dbReference type="ARBA" id="ARBA00023002"/>
    </source>
</evidence>
<dbReference type="InterPro" id="IPR001041">
    <property type="entry name" value="2Fe-2S_ferredoxin-type"/>
</dbReference>